<gene>
    <name evidence="5" type="ORF">S01H4_59875</name>
</gene>
<organism evidence="5">
    <name type="scientific">marine sediment metagenome</name>
    <dbReference type="NCBI Taxonomy" id="412755"/>
    <lineage>
        <taxon>unclassified sequences</taxon>
        <taxon>metagenomes</taxon>
        <taxon>ecological metagenomes</taxon>
    </lineage>
</organism>
<dbReference type="PANTHER" id="PTHR30329">
    <property type="entry name" value="STATOR ELEMENT OF FLAGELLAR MOTOR COMPLEX"/>
    <property type="match status" value="1"/>
</dbReference>
<feature type="domain" description="OmpA-like" evidence="4">
    <location>
        <begin position="72"/>
        <end position="192"/>
    </location>
</feature>
<name>X1ETF3_9ZZZZ</name>
<comment type="subcellular location">
    <subcellularLocation>
        <location evidence="1">Cell outer membrane</location>
    </subcellularLocation>
</comment>
<dbReference type="Gene3D" id="3.30.1330.60">
    <property type="entry name" value="OmpA-like domain"/>
    <property type="match status" value="1"/>
</dbReference>
<evidence type="ECO:0000259" key="4">
    <source>
        <dbReference type="PROSITE" id="PS51123"/>
    </source>
</evidence>
<dbReference type="EMBL" id="BART01035189">
    <property type="protein sequence ID" value="GAH11918.1"/>
    <property type="molecule type" value="Genomic_DNA"/>
</dbReference>
<evidence type="ECO:0000256" key="1">
    <source>
        <dbReference type="ARBA" id="ARBA00004442"/>
    </source>
</evidence>
<comment type="caution">
    <text evidence="5">The sequence shown here is derived from an EMBL/GenBank/DDBJ whole genome shotgun (WGS) entry which is preliminary data.</text>
</comment>
<dbReference type="InterPro" id="IPR006665">
    <property type="entry name" value="OmpA-like"/>
</dbReference>
<dbReference type="AlphaFoldDB" id="X1ETF3"/>
<dbReference type="PROSITE" id="PS51123">
    <property type="entry name" value="OMPA_2"/>
    <property type="match status" value="1"/>
</dbReference>
<dbReference type="CDD" id="cd07185">
    <property type="entry name" value="OmpA_C-like"/>
    <property type="match status" value="1"/>
</dbReference>
<sequence>MTILDMESKEPVAAEVSIGTLEPEIVTEKLEKTLAVGSHTIKVVAEDKDYLPYERNITIEAGETLEIEIALGKKEYKLVLPKVYFETDKFEIKPEFYPVLDGAVKTINTILSRGSNITIEVQGHTDNVNTDAYNLKLSKERANAVKNYLVTKHGIESTRLITKGYGESKPAASNDTEEGRVKNRRVEFLILK</sequence>
<dbReference type="GO" id="GO:0009279">
    <property type="term" value="C:cell outer membrane"/>
    <property type="evidence" value="ECO:0007669"/>
    <property type="project" value="UniProtKB-SubCell"/>
</dbReference>
<proteinExistence type="predicted"/>
<dbReference type="SUPFAM" id="SSF103088">
    <property type="entry name" value="OmpA-like"/>
    <property type="match status" value="1"/>
</dbReference>
<reference evidence="5" key="1">
    <citation type="journal article" date="2014" name="Front. Microbiol.">
        <title>High frequency of phylogenetically diverse reductive dehalogenase-homologous genes in deep subseafloor sedimentary metagenomes.</title>
        <authorList>
            <person name="Kawai M."/>
            <person name="Futagami T."/>
            <person name="Toyoda A."/>
            <person name="Takaki Y."/>
            <person name="Nishi S."/>
            <person name="Hori S."/>
            <person name="Arai W."/>
            <person name="Tsubouchi T."/>
            <person name="Morono Y."/>
            <person name="Uchiyama I."/>
            <person name="Ito T."/>
            <person name="Fujiyama A."/>
            <person name="Inagaki F."/>
            <person name="Takami H."/>
        </authorList>
    </citation>
    <scope>NUCLEOTIDE SEQUENCE</scope>
    <source>
        <strain evidence="5">Expedition CK06-06</strain>
    </source>
</reference>
<evidence type="ECO:0000256" key="3">
    <source>
        <dbReference type="ARBA" id="ARBA00023237"/>
    </source>
</evidence>
<evidence type="ECO:0000313" key="5">
    <source>
        <dbReference type="EMBL" id="GAH11918.1"/>
    </source>
</evidence>
<keyword evidence="2" id="KW-0472">Membrane</keyword>
<dbReference type="Pfam" id="PF00691">
    <property type="entry name" value="OmpA"/>
    <property type="match status" value="1"/>
</dbReference>
<dbReference type="InterPro" id="IPR006664">
    <property type="entry name" value="OMP_bac"/>
</dbReference>
<evidence type="ECO:0000256" key="2">
    <source>
        <dbReference type="ARBA" id="ARBA00023136"/>
    </source>
</evidence>
<accession>X1ETF3</accession>
<dbReference type="PANTHER" id="PTHR30329:SF21">
    <property type="entry name" value="LIPOPROTEIN YIAD-RELATED"/>
    <property type="match status" value="1"/>
</dbReference>
<dbReference type="InterPro" id="IPR036737">
    <property type="entry name" value="OmpA-like_sf"/>
</dbReference>
<protein>
    <recommendedName>
        <fullName evidence="4">OmpA-like domain-containing protein</fullName>
    </recommendedName>
</protein>
<dbReference type="InterPro" id="IPR050330">
    <property type="entry name" value="Bact_OuterMem_StrucFunc"/>
</dbReference>
<keyword evidence="3" id="KW-0998">Cell outer membrane</keyword>
<dbReference type="PRINTS" id="PR01021">
    <property type="entry name" value="OMPADOMAIN"/>
</dbReference>